<dbReference type="PROSITE" id="PS00064">
    <property type="entry name" value="L_LDH"/>
    <property type="match status" value="1"/>
</dbReference>
<dbReference type="InterPro" id="IPR015955">
    <property type="entry name" value="Lactate_DH/Glyco_Ohase_4_C"/>
</dbReference>
<dbReference type="EC" id="1.1.1.27" evidence="3 7"/>
<feature type="binding site" evidence="9">
    <location>
        <begin position="11"/>
        <end position="16"/>
    </location>
    <ligand>
        <name>NAD(+)</name>
        <dbReference type="ChEBI" id="CHEBI:57540"/>
    </ligand>
</feature>
<dbReference type="PANTHER" id="PTHR43128:SF16">
    <property type="entry name" value="L-LACTATE DEHYDROGENASE"/>
    <property type="match status" value="1"/>
</dbReference>
<sequence>MGNKTKVSVVGCGRVGITAAYTMYLKNNIGEIFLYDRDKEKIAAERLDFLHSLSFLGTTKVKVADSPEDLKDSDVIVHAAGAAQAPGETRLDLVKKNTEILKSTLPEILSHSPNSTIIIVANPVDILTYKAYKLAKVKRGKIFGSGTTLDTARFRYYLSESLKVSPINIHGYILGEHGDSSFPTVSTANVGGELIEALKGYSKDMVMEAYKKARDAAYEIIAGKGATYYSIAVVVDQLVQTCLNDSKRIFPVSVPLEGEYGFNEVSLSVPCVLGKDGVEKIIELGLSDEEKKMMKKSVETLKKFI</sequence>
<dbReference type="InterPro" id="IPR001557">
    <property type="entry name" value="L-lactate/malate_DH"/>
</dbReference>
<keyword evidence="5 9" id="KW-0520">NAD</keyword>
<dbReference type="GO" id="GO:0006096">
    <property type="term" value="P:glycolytic process"/>
    <property type="evidence" value="ECO:0007669"/>
    <property type="project" value="UniProtKB-UniRule"/>
</dbReference>
<dbReference type="GO" id="GO:0004459">
    <property type="term" value="F:L-lactate dehydrogenase (NAD+) activity"/>
    <property type="evidence" value="ECO:0007669"/>
    <property type="project" value="UniProtKB-UniRule"/>
</dbReference>
<evidence type="ECO:0000256" key="5">
    <source>
        <dbReference type="ARBA" id="ARBA00023027"/>
    </source>
</evidence>
<dbReference type="NCBIfam" id="TIGR01771">
    <property type="entry name" value="L-LDH-NAD"/>
    <property type="match status" value="1"/>
</dbReference>
<evidence type="ECO:0000256" key="1">
    <source>
        <dbReference type="ARBA" id="ARBA00004843"/>
    </source>
</evidence>
<evidence type="ECO:0000256" key="9">
    <source>
        <dbReference type="PIRSR" id="PIRSR000102-3"/>
    </source>
</evidence>
<accession>A0A0G0GFB4</accession>
<evidence type="ECO:0000256" key="4">
    <source>
        <dbReference type="ARBA" id="ARBA00023002"/>
    </source>
</evidence>
<keyword evidence="4 10" id="KW-0560">Oxidoreductase</keyword>
<protein>
    <recommendedName>
        <fullName evidence="3 7">L-lactate dehydrogenase</fullName>
        <ecNumber evidence="3 7">1.1.1.27</ecNumber>
    </recommendedName>
</protein>
<dbReference type="GO" id="GO:0006089">
    <property type="term" value="P:lactate metabolic process"/>
    <property type="evidence" value="ECO:0007669"/>
    <property type="project" value="TreeGrafter"/>
</dbReference>
<dbReference type="EMBL" id="LBSV01000014">
    <property type="protein sequence ID" value="KKQ24725.1"/>
    <property type="molecule type" value="Genomic_DNA"/>
</dbReference>
<dbReference type="SUPFAM" id="SSF56327">
    <property type="entry name" value="LDH C-terminal domain-like"/>
    <property type="match status" value="1"/>
</dbReference>
<evidence type="ECO:0000259" key="12">
    <source>
        <dbReference type="Pfam" id="PF02866"/>
    </source>
</evidence>
<dbReference type="NCBIfam" id="NF004863">
    <property type="entry name" value="PRK06223.1"/>
    <property type="match status" value="1"/>
</dbReference>
<dbReference type="InterPro" id="IPR011304">
    <property type="entry name" value="L-lactate_DH"/>
</dbReference>
<comment type="catalytic activity">
    <reaction evidence="6">
        <text>(S)-lactate + NAD(+) = pyruvate + NADH + H(+)</text>
        <dbReference type="Rhea" id="RHEA:23444"/>
        <dbReference type="ChEBI" id="CHEBI:15361"/>
        <dbReference type="ChEBI" id="CHEBI:15378"/>
        <dbReference type="ChEBI" id="CHEBI:16651"/>
        <dbReference type="ChEBI" id="CHEBI:57540"/>
        <dbReference type="ChEBI" id="CHEBI:57945"/>
        <dbReference type="EC" id="1.1.1.27"/>
    </reaction>
</comment>
<dbReference type="SUPFAM" id="SSF51735">
    <property type="entry name" value="NAD(P)-binding Rossmann-fold domains"/>
    <property type="match status" value="1"/>
</dbReference>
<dbReference type="InterPro" id="IPR022383">
    <property type="entry name" value="Lactate/malate_DH_C"/>
</dbReference>
<dbReference type="PIRSF" id="PIRSF000102">
    <property type="entry name" value="Lac_mal_DH"/>
    <property type="match status" value="1"/>
</dbReference>
<evidence type="ECO:0000313" key="14">
    <source>
        <dbReference type="Proteomes" id="UP000034917"/>
    </source>
</evidence>
<dbReference type="InterPro" id="IPR001236">
    <property type="entry name" value="Lactate/malate_DH_N"/>
</dbReference>
<dbReference type="PANTHER" id="PTHR43128">
    <property type="entry name" value="L-2-HYDROXYCARBOXYLATE DEHYDROGENASE (NAD(P)(+))"/>
    <property type="match status" value="1"/>
</dbReference>
<dbReference type="GO" id="GO:0005737">
    <property type="term" value="C:cytoplasm"/>
    <property type="evidence" value="ECO:0007669"/>
    <property type="project" value="UniProtKB-UniRule"/>
</dbReference>
<feature type="binding site" evidence="9">
    <location>
        <begin position="120"/>
        <end position="122"/>
    </location>
    <ligand>
        <name>NAD(+)</name>
        <dbReference type="ChEBI" id="CHEBI:57540"/>
    </ligand>
</feature>
<feature type="domain" description="Lactate/malate dehydrogenase C-terminal" evidence="12">
    <location>
        <begin position="147"/>
        <end position="304"/>
    </location>
</feature>
<evidence type="ECO:0000259" key="11">
    <source>
        <dbReference type="Pfam" id="PF00056"/>
    </source>
</evidence>
<reference evidence="13 14" key="1">
    <citation type="journal article" date="2015" name="Nature">
        <title>rRNA introns, odd ribosomes, and small enigmatic genomes across a large radiation of phyla.</title>
        <authorList>
            <person name="Brown C.T."/>
            <person name="Hug L.A."/>
            <person name="Thomas B.C."/>
            <person name="Sharon I."/>
            <person name="Castelle C.J."/>
            <person name="Singh A."/>
            <person name="Wilkins M.J."/>
            <person name="Williams K.H."/>
            <person name="Banfield J.F."/>
        </authorList>
    </citation>
    <scope>NUCLEOTIDE SEQUENCE [LARGE SCALE GENOMIC DNA]</scope>
</reference>
<evidence type="ECO:0000256" key="7">
    <source>
        <dbReference type="NCBIfam" id="TIGR01771"/>
    </source>
</evidence>
<organism evidence="13 14">
    <name type="scientific">Candidatus Roizmanbacteria bacterium GW2011_GWC2_37_13</name>
    <dbReference type="NCBI Taxonomy" id="1618486"/>
    <lineage>
        <taxon>Bacteria</taxon>
        <taxon>Candidatus Roizmaniibacteriota</taxon>
    </lineage>
</organism>
<feature type="binding site" evidence="9">
    <location>
        <position position="97"/>
    </location>
    <ligand>
        <name>NAD(+)</name>
        <dbReference type="ChEBI" id="CHEBI:57540"/>
    </ligand>
</feature>
<name>A0A0G0GFB4_9BACT</name>
<evidence type="ECO:0000256" key="2">
    <source>
        <dbReference type="ARBA" id="ARBA00006054"/>
    </source>
</evidence>
<evidence type="ECO:0000256" key="3">
    <source>
        <dbReference type="ARBA" id="ARBA00012967"/>
    </source>
</evidence>
<dbReference type="InterPro" id="IPR018177">
    <property type="entry name" value="L-lactate_DH_AS"/>
</dbReference>
<evidence type="ECO:0000256" key="6">
    <source>
        <dbReference type="ARBA" id="ARBA00049258"/>
    </source>
</evidence>
<evidence type="ECO:0000256" key="10">
    <source>
        <dbReference type="RuleBase" id="RU003369"/>
    </source>
</evidence>
<dbReference type="Pfam" id="PF02866">
    <property type="entry name" value="Ldh_1_C"/>
    <property type="match status" value="1"/>
</dbReference>
<dbReference type="PATRIC" id="fig|1618486.3.peg.912"/>
<evidence type="ECO:0000256" key="8">
    <source>
        <dbReference type="PIRSR" id="PIRSR000102-1"/>
    </source>
</evidence>
<dbReference type="UniPathway" id="UPA00554">
    <property type="reaction ID" value="UER00611"/>
</dbReference>
<feature type="active site" description="Proton acceptor" evidence="8">
    <location>
        <position position="177"/>
    </location>
</feature>
<dbReference type="Gene3D" id="3.90.110.10">
    <property type="entry name" value="Lactate dehydrogenase/glycoside hydrolase, family 4, C-terminal"/>
    <property type="match status" value="1"/>
</dbReference>
<dbReference type="AlphaFoldDB" id="A0A0G0GFB4"/>
<evidence type="ECO:0000313" key="13">
    <source>
        <dbReference type="EMBL" id="KKQ24725.1"/>
    </source>
</evidence>
<feature type="binding site" evidence="9">
    <location>
        <position position="36"/>
    </location>
    <ligand>
        <name>NAD(+)</name>
        <dbReference type="ChEBI" id="CHEBI:57540"/>
    </ligand>
</feature>
<proteinExistence type="inferred from homology"/>
<dbReference type="PRINTS" id="PR00086">
    <property type="entry name" value="LLDHDRGNASE"/>
</dbReference>
<feature type="domain" description="Lactate/malate dehydrogenase N-terminal" evidence="11">
    <location>
        <begin position="5"/>
        <end position="144"/>
    </location>
</feature>
<comment type="pathway">
    <text evidence="1">Fermentation; pyruvate fermentation to lactate; (S)-lactate from pyruvate: step 1/1.</text>
</comment>
<dbReference type="Pfam" id="PF00056">
    <property type="entry name" value="Ldh_1_N"/>
    <property type="match status" value="1"/>
</dbReference>
<dbReference type="Gene3D" id="3.40.50.720">
    <property type="entry name" value="NAD(P)-binding Rossmann-like Domain"/>
    <property type="match status" value="1"/>
</dbReference>
<comment type="similarity">
    <text evidence="2">Belongs to the LDH/MDH superfamily. LDH family.</text>
</comment>
<gene>
    <name evidence="13" type="ORF">US40_C0014G0010</name>
</gene>
<dbReference type="Proteomes" id="UP000034917">
    <property type="component" value="Unassembled WGS sequence"/>
</dbReference>
<dbReference type="InterPro" id="IPR036291">
    <property type="entry name" value="NAD(P)-bd_dom_sf"/>
</dbReference>
<comment type="caution">
    <text evidence="13">The sequence shown here is derived from an EMBL/GenBank/DDBJ whole genome shotgun (WGS) entry which is preliminary data.</text>
</comment>